<sequence>MDVLPLYFSEHIIKHYEIDASGRFSMAALANHVQENAAEHARRLKVGYRDMLQTNNAWMLARARFSYYTSPELGSHIEAETWVKDTDRIFSYRDFHFKVNDEVFAVVNTAWLVANLETKKIEPVETFVKNAYKLKDRCLVNEPIPKLKGVEGKAEHVFMHEVKFSSIDLNHHVNNVSYLQWYLDYLPNGLALNPVKNLIINFLHEVRLSFKVNIYYNIQDKDDGVHVKCEMVNAATDQAACRIEAVHKK</sequence>
<dbReference type="RefSeq" id="WP_057954419.1">
    <property type="nucleotide sequence ID" value="NZ_CP013118.1"/>
</dbReference>
<dbReference type="PANTHER" id="PTHR31727">
    <property type="entry name" value="OLEOYL-ACYL CARRIER PROTEIN THIOESTERASE 1, CHLOROPLASTIC"/>
    <property type="match status" value="1"/>
</dbReference>
<dbReference type="InterPro" id="IPR049427">
    <property type="entry name" value="Acyl-ACP_TE_C"/>
</dbReference>
<dbReference type="EMBL" id="CP013118">
    <property type="protein sequence ID" value="ALO17097.1"/>
    <property type="molecule type" value="Genomic_DNA"/>
</dbReference>
<comment type="similarity">
    <text evidence="1">Belongs to the acyl-ACP thioesterase family.</text>
</comment>
<evidence type="ECO:0000313" key="11">
    <source>
        <dbReference type="Proteomes" id="UP000064893"/>
    </source>
</evidence>
<keyword evidence="2" id="KW-0444">Lipid biosynthesis</keyword>
<dbReference type="InterPro" id="IPR029069">
    <property type="entry name" value="HotDog_dom_sf"/>
</dbReference>
<dbReference type="InterPro" id="IPR045023">
    <property type="entry name" value="FATA/B"/>
</dbReference>
<name>A0A0S2I3S3_9BACT</name>
<dbReference type="Pfam" id="PF20791">
    <property type="entry name" value="Acyl-ACP_TE_C"/>
    <property type="match status" value="1"/>
</dbReference>
<feature type="domain" description="Acyl-ACP thioesterase N-terminal hotdog" evidence="8">
    <location>
        <begin position="8"/>
        <end position="126"/>
    </location>
</feature>
<evidence type="ECO:0000259" key="9">
    <source>
        <dbReference type="Pfam" id="PF20791"/>
    </source>
</evidence>
<evidence type="ECO:0000256" key="5">
    <source>
        <dbReference type="ARBA" id="ARBA00022946"/>
    </source>
</evidence>
<dbReference type="Pfam" id="PF01643">
    <property type="entry name" value="Acyl-ACP_TE"/>
    <property type="match status" value="1"/>
</dbReference>
<reference evidence="10 11" key="1">
    <citation type="submission" date="2015-11" db="EMBL/GenBank/DDBJ databases">
        <title>Description and complete genome sequence of a novel strain predominating in hypersaline microbial mats and representing a new family of the Bacteriodetes phylum.</title>
        <authorList>
            <person name="Spring S."/>
            <person name="Bunk B."/>
            <person name="Sproer C."/>
            <person name="Klenk H.-P."/>
        </authorList>
    </citation>
    <scope>NUCLEOTIDE SEQUENCE [LARGE SCALE GENOMIC DNA]</scope>
    <source>
        <strain evidence="10 11">L21-Spi-D4</strain>
    </source>
</reference>
<dbReference type="SUPFAM" id="SSF54637">
    <property type="entry name" value="Thioesterase/thiol ester dehydrase-isomerase"/>
    <property type="match status" value="2"/>
</dbReference>
<evidence type="ECO:0000256" key="7">
    <source>
        <dbReference type="ARBA" id="ARBA00023160"/>
    </source>
</evidence>
<dbReference type="KEGG" id="blq:L21SP5_03486"/>
<evidence type="ECO:0000256" key="1">
    <source>
        <dbReference type="ARBA" id="ARBA00006500"/>
    </source>
</evidence>
<dbReference type="STRING" id="1307839.L21SP5_03486"/>
<dbReference type="InterPro" id="IPR002864">
    <property type="entry name" value="Acyl-ACP_thioesterase_NHD"/>
</dbReference>
<dbReference type="OrthoDB" id="9801517at2"/>
<dbReference type="PANTHER" id="PTHR31727:SF6">
    <property type="entry name" value="OLEOYL-ACYL CARRIER PROTEIN THIOESTERASE 1, CHLOROPLASTIC"/>
    <property type="match status" value="1"/>
</dbReference>
<dbReference type="GO" id="GO:0000036">
    <property type="term" value="F:acyl carrier activity"/>
    <property type="evidence" value="ECO:0007669"/>
    <property type="project" value="TreeGrafter"/>
</dbReference>
<evidence type="ECO:0000256" key="3">
    <source>
        <dbReference type="ARBA" id="ARBA00022801"/>
    </source>
</evidence>
<evidence type="ECO:0000256" key="2">
    <source>
        <dbReference type="ARBA" id="ARBA00022516"/>
    </source>
</evidence>
<dbReference type="Gene3D" id="3.10.129.10">
    <property type="entry name" value="Hotdog Thioesterase"/>
    <property type="match status" value="1"/>
</dbReference>
<keyword evidence="5" id="KW-0809">Transit peptide</keyword>
<proteinExistence type="inferred from homology"/>
<keyword evidence="4" id="KW-0276">Fatty acid metabolism</keyword>
<accession>A0A0S2I3S3</accession>
<dbReference type="AlphaFoldDB" id="A0A0S2I3S3"/>
<protein>
    <submittedName>
        <fullName evidence="10">Acyl-ACP thioesterase</fullName>
    </submittedName>
</protein>
<organism evidence="10 11">
    <name type="scientific">Salinivirga cyanobacteriivorans</name>
    <dbReference type="NCBI Taxonomy" id="1307839"/>
    <lineage>
        <taxon>Bacteria</taxon>
        <taxon>Pseudomonadati</taxon>
        <taxon>Bacteroidota</taxon>
        <taxon>Bacteroidia</taxon>
        <taxon>Bacteroidales</taxon>
        <taxon>Salinivirgaceae</taxon>
        <taxon>Salinivirga</taxon>
    </lineage>
</organism>
<dbReference type="Proteomes" id="UP000064893">
    <property type="component" value="Chromosome"/>
</dbReference>
<dbReference type="GO" id="GO:0016297">
    <property type="term" value="F:fatty acyl-[ACP] hydrolase activity"/>
    <property type="evidence" value="ECO:0007669"/>
    <property type="project" value="InterPro"/>
</dbReference>
<feature type="domain" description="Acyl-ACP thioesterase-like C-terminal" evidence="9">
    <location>
        <begin position="160"/>
        <end position="244"/>
    </location>
</feature>
<evidence type="ECO:0000256" key="4">
    <source>
        <dbReference type="ARBA" id="ARBA00022832"/>
    </source>
</evidence>
<keyword evidence="11" id="KW-1185">Reference proteome</keyword>
<evidence type="ECO:0000313" key="10">
    <source>
        <dbReference type="EMBL" id="ALO17097.1"/>
    </source>
</evidence>
<keyword evidence="7" id="KW-0275">Fatty acid biosynthesis</keyword>
<keyword evidence="6" id="KW-0443">Lipid metabolism</keyword>
<evidence type="ECO:0000259" key="8">
    <source>
        <dbReference type="Pfam" id="PF01643"/>
    </source>
</evidence>
<keyword evidence="3" id="KW-0378">Hydrolase</keyword>
<gene>
    <name evidence="10" type="ORF">L21SP5_03486</name>
</gene>
<evidence type="ECO:0000256" key="6">
    <source>
        <dbReference type="ARBA" id="ARBA00023098"/>
    </source>
</evidence>